<name>A0AAW2PZM8_SESRA</name>
<dbReference type="AlphaFoldDB" id="A0AAW2PZM8"/>
<proteinExistence type="predicted"/>
<sequence>MNETLSQPFTSNEITCALKHMHPLKSPTPDGMSPIFYQKYWSIVSPEIPRPSYSNGMLENEMFDGFKERIWRKLNTWSSKQLSQAGRAVLLKAVLQTIPSYAMSCFRILYTFLLELESLMANFFWNCGSAFKIHWVAWAKLCMSKEEGGLGFRRLKEFNLALLAKQAWRVALSQSSVLNTSLKHNSCGFEIEDLLHVLLTCSLARLVWAVYMSGLPWGTINCVQPNTERWLREVHRKMGRRDCDMFLTICWSIWKACNQHLFVGAPIDALDNNRQATRVMNSTRSSSGTADSFTL</sequence>
<dbReference type="PANTHER" id="PTHR33116:SF86">
    <property type="entry name" value="REVERSE TRANSCRIPTASE DOMAIN-CONTAINING PROTEIN"/>
    <property type="match status" value="1"/>
</dbReference>
<organism evidence="1">
    <name type="scientific">Sesamum radiatum</name>
    <name type="common">Black benniseed</name>
    <dbReference type="NCBI Taxonomy" id="300843"/>
    <lineage>
        <taxon>Eukaryota</taxon>
        <taxon>Viridiplantae</taxon>
        <taxon>Streptophyta</taxon>
        <taxon>Embryophyta</taxon>
        <taxon>Tracheophyta</taxon>
        <taxon>Spermatophyta</taxon>
        <taxon>Magnoliopsida</taxon>
        <taxon>eudicotyledons</taxon>
        <taxon>Gunneridae</taxon>
        <taxon>Pentapetalae</taxon>
        <taxon>asterids</taxon>
        <taxon>lamiids</taxon>
        <taxon>Lamiales</taxon>
        <taxon>Pedaliaceae</taxon>
        <taxon>Sesamum</taxon>
    </lineage>
</organism>
<accession>A0AAW2PZM8</accession>
<dbReference type="PANTHER" id="PTHR33116">
    <property type="entry name" value="REVERSE TRANSCRIPTASE ZINC-BINDING DOMAIN-CONTAINING PROTEIN-RELATED-RELATED"/>
    <property type="match status" value="1"/>
</dbReference>
<evidence type="ECO:0000313" key="1">
    <source>
        <dbReference type="EMBL" id="KAL0360943.1"/>
    </source>
</evidence>
<gene>
    <name evidence="1" type="ORF">Sradi_3778800</name>
</gene>
<comment type="caution">
    <text evidence="1">The sequence shown here is derived from an EMBL/GenBank/DDBJ whole genome shotgun (WGS) entry which is preliminary data.</text>
</comment>
<protein>
    <submittedName>
        <fullName evidence="1">Mitochondrial protein</fullName>
    </submittedName>
</protein>
<dbReference type="EMBL" id="JACGWJ010000016">
    <property type="protein sequence ID" value="KAL0360943.1"/>
    <property type="molecule type" value="Genomic_DNA"/>
</dbReference>
<reference evidence="1" key="1">
    <citation type="submission" date="2020-06" db="EMBL/GenBank/DDBJ databases">
        <authorList>
            <person name="Li T."/>
            <person name="Hu X."/>
            <person name="Zhang T."/>
            <person name="Song X."/>
            <person name="Zhang H."/>
            <person name="Dai N."/>
            <person name="Sheng W."/>
            <person name="Hou X."/>
            <person name="Wei L."/>
        </authorList>
    </citation>
    <scope>NUCLEOTIDE SEQUENCE</scope>
    <source>
        <strain evidence="1">G02</strain>
        <tissue evidence="1">Leaf</tissue>
    </source>
</reference>
<feature type="non-terminal residue" evidence="1">
    <location>
        <position position="295"/>
    </location>
</feature>
<reference evidence="1" key="2">
    <citation type="journal article" date="2024" name="Plant">
        <title>Genomic evolution and insights into agronomic trait innovations of Sesamum species.</title>
        <authorList>
            <person name="Miao H."/>
            <person name="Wang L."/>
            <person name="Qu L."/>
            <person name="Liu H."/>
            <person name="Sun Y."/>
            <person name="Le M."/>
            <person name="Wang Q."/>
            <person name="Wei S."/>
            <person name="Zheng Y."/>
            <person name="Lin W."/>
            <person name="Duan Y."/>
            <person name="Cao H."/>
            <person name="Xiong S."/>
            <person name="Wang X."/>
            <person name="Wei L."/>
            <person name="Li C."/>
            <person name="Ma Q."/>
            <person name="Ju M."/>
            <person name="Zhao R."/>
            <person name="Li G."/>
            <person name="Mu C."/>
            <person name="Tian Q."/>
            <person name="Mei H."/>
            <person name="Zhang T."/>
            <person name="Gao T."/>
            <person name="Zhang H."/>
        </authorList>
    </citation>
    <scope>NUCLEOTIDE SEQUENCE</scope>
    <source>
        <strain evidence="1">G02</strain>
    </source>
</reference>